<protein>
    <recommendedName>
        <fullName evidence="1">YjiS-like domain-containing protein</fullName>
    </recommendedName>
</protein>
<dbReference type="InterPro" id="IPR009506">
    <property type="entry name" value="YjiS-like"/>
</dbReference>
<reference evidence="2 3" key="1">
    <citation type="journal article" date="2014" name="Int. J. Syst. Evol. Microbiol.">
        <title>Complete genome sequence of Corynebacterium casei LMG S-19264T (=DSM 44701T), isolated from a smear-ripened cheese.</title>
        <authorList>
            <consortium name="US DOE Joint Genome Institute (JGI-PGF)"/>
            <person name="Walter F."/>
            <person name="Albersmeier A."/>
            <person name="Kalinowski J."/>
            <person name="Ruckert C."/>
        </authorList>
    </citation>
    <scope>NUCLEOTIDE SEQUENCE [LARGE SCALE GENOMIC DNA]</scope>
    <source>
        <strain evidence="2 3">CGMCC 1.16330</strain>
    </source>
</reference>
<evidence type="ECO:0000259" key="1">
    <source>
        <dbReference type="Pfam" id="PF06568"/>
    </source>
</evidence>
<dbReference type="RefSeq" id="WP_188899751.1">
    <property type="nucleotide sequence ID" value="NZ_BMKS01000004.1"/>
</dbReference>
<dbReference type="Pfam" id="PF06568">
    <property type="entry name" value="YjiS-like"/>
    <property type="match status" value="1"/>
</dbReference>
<accession>A0A8J2ZBM6</accession>
<evidence type="ECO:0000313" key="2">
    <source>
        <dbReference type="EMBL" id="GGG31157.1"/>
    </source>
</evidence>
<organism evidence="2 3">
    <name type="scientific">Caldovatus sediminis</name>
    <dbReference type="NCBI Taxonomy" id="2041189"/>
    <lineage>
        <taxon>Bacteria</taxon>
        <taxon>Pseudomonadati</taxon>
        <taxon>Pseudomonadota</taxon>
        <taxon>Alphaproteobacteria</taxon>
        <taxon>Acetobacterales</taxon>
        <taxon>Roseomonadaceae</taxon>
        <taxon>Caldovatus</taxon>
    </lineage>
</organism>
<feature type="domain" description="YjiS-like" evidence="1">
    <location>
        <begin position="55"/>
        <end position="86"/>
    </location>
</feature>
<comment type="caution">
    <text evidence="2">The sequence shown here is derived from an EMBL/GenBank/DDBJ whole genome shotgun (WGS) entry which is preliminary data.</text>
</comment>
<dbReference type="EMBL" id="BMKS01000004">
    <property type="protein sequence ID" value="GGG31157.1"/>
    <property type="molecule type" value="Genomic_DNA"/>
</dbReference>
<dbReference type="Proteomes" id="UP000597507">
    <property type="component" value="Unassembled WGS sequence"/>
</dbReference>
<keyword evidence="3" id="KW-1185">Reference proteome</keyword>
<name>A0A8J2ZBM6_9PROT</name>
<sequence>MHIGRRDIAPSCDLERCSRGAGAASAVPATPAGRPSCRPLGGRFASLLRLPATLFLRWRRRMTEAHELAALSDRELRDIGLNRYEVARTLGRPFRSPW</sequence>
<dbReference type="AlphaFoldDB" id="A0A8J2ZBM6"/>
<proteinExistence type="predicted"/>
<evidence type="ECO:0000313" key="3">
    <source>
        <dbReference type="Proteomes" id="UP000597507"/>
    </source>
</evidence>
<gene>
    <name evidence="2" type="ORF">GCM10010964_18880</name>
</gene>